<feature type="region of interest" description="Disordered" evidence="1">
    <location>
        <begin position="1"/>
        <end position="22"/>
    </location>
</feature>
<keyword evidence="2" id="KW-1133">Transmembrane helix</keyword>
<dbReference type="EMBL" id="NWSH01001267">
    <property type="protein sequence ID" value="PCG71923.1"/>
    <property type="molecule type" value="Genomic_DNA"/>
</dbReference>
<evidence type="ECO:0000313" key="3">
    <source>
        <dbReference type="EMBL" id="PCG71924.1"/>
    </source>
</evidence>
<feature type="compositionally biased region" description="Polar residues" evidence="1">
    <location>
        <begin position="1"/>
        <end position="16"/>
    </location>
</feature>
<reference evidence="3" key="1">
    <citation type="submission" date="2017-09" db="EMBL/GenBank/DDBJ databases">
        <title>Contemporary evolution of a Lepidopteran species, Heliothis virescens, in response to modern agricultural practices.</title>
        <authorList>
            <person name="Fritz M.L."/>
            <person name="Deyonke A.M."/>
            <person name="Papanicolaou A."/>
            <person name="Micinski S."/>
            <person name="Westbrook J."/>
            <person name="Gould F."/>
        </authorList>
    </citation>
    <scope>NUCLEOTIDE SEQUENCE [LARGE SCALE GENOMIC DNA]</scope>
    <source>
        <strain evidence="3">HvINT-</strain>
        <tissue evidence="3">Whole body</tissue>
    </source>
</reference>
<comment type="caution">
    <text evidence="3">The sequence shown here is derived from an EMBL/GenBank/DDBJ whole genome shotgun (WGS) entry which is preliminary data.</text>
</comment>
<dbReference type="EMBL" id="NWSH01001267">
    <property type="protein sequence ID" value="PCG71922.1"/>
    <property type="molecule type" value="Genomic_DNA"/>
</dbReference>
<feature type="transmembrane region" description="Helical" evidence="2">
    <location>
        <begin position="82"/>
        <end position="101"/>
    </location>
</feature>
<keyword evidence="2" id="KW-0812">Transmembrane</keyword>
<keyword evidence="2" id="KW-0472">Membrane</keyword>
<feature type="transmembrane region" description="Helical" evidence="2">
    <location>
        <begin position="113"/>
        <end position="134"/>
    </location>
</feature>
<gene>
    <name evidence="3" type="ORF">B5V51_1345</name>
</gene>
<feature type="transmembrane region" description="Helical" evidence="2">
    <location>
        <begin position="38"/>
        <end position="62"/>
    </location>
</feature>
<dbReference type="AlphaFoldDB" id="A0A2A4JK03"/>
<name>A0A2A4JK03_HELVI</name>
<evidence type="ECO:0000256" key="1">
    <source>
        <dbReference type="SAM" id="MobiDB-lite"/>
    </source>
</evidence>
<evidence type="ECO:0000256" key="2">
    <source>
        <dbReference type="SAM" id="Phobius"/>
    </source>
</evidence>
<protein>
    <submittedName>
        <fullName evidence="3">Uncharacterized protein</fullName>
    </submittedName>
</protein>
<dbReference type="EMBL" id="NWSH01001267">
    <property type="protein sequence ID" value="PCG71924.1"/>
    <property type="molecule type" value="Genomic_DNA"/>
</dbReference>
<feature type="transmembrane region" description="Helical" evidence="2">
    <location>
        <begin position="168"/>
        <end position="187"/>
    </location>
</feature>
<accession>A0A2A4JK03</accession>
<proteinExistence type="predicted"/>
<sequence>MSSQKNKSVSSYNATEVKQPADEGHPWTNLRFILMEWAIIRLAVSILWTGMIIKGIVLVLTLMNKENVRFQIAPQYVIAQQFVDIAIQLVEIGMVGAFIMAGFKKSVTLYRLYYRYCIVTLSIYVVVVILVMVLGYDTGHYFAEIYLTYHTLDFSYIIGYPIKDYFHAFLYIALADMMLEVLLIFLVRKMVLRYEDNNGVITV</sequence>
<organism evidence="3">
    <name type="scientific">Heliothis virescens</name>
    <name type="common">Tobacco budworm moth</name>
    <dbReference type="NCBI Taxonomy" id="7102"/>
    <lineage>
        <taxon>Eukaryota</taxon>
        <taxon>Metazoa</taxon>
        <taxon>Ecdysozoa</taxon>
        <taxon>Arthropoda</taxon>
        <taxon>Hexapoda</taxon>
        <taxon>Insecta</taxon>
        <taxon>Pterygota</taxon>
        <taxon>Neoptera</taxon>
        <taxon>Endopterygota</taxon>
        <taxon>Lepidoptera</taxon>
        <taxon>Glossata</taxon>
        <taxon>Ditrysia</taxon>
        <taxon>Noctuoidea</taxon>
        <taxon>Noctuidae</taxon>
        <taxon>Heliothinae</taxon>
        <taxon>Heliothis</taxon>
    </lineage>
</organism>